<sequence length="118" mass="12734">MLDLSNISNITRTDLWREFAKIASDPDVKLLIAALTGAIASATAVTKAIVWTRKAVLGMTATKAAREMLERTQVVSFSKNEIRDAISGYVWPDASSIDPSDEADLRNVPVQGQLLAGC</sequence>
<proteinExistence type="predicted"/>
<dbReference type="RefSeq" id="WP_147235046.1">
    <property type="nucleotide sequence ID" value="NZ_VOQS01000003.1"/>
</dbReference>
<dbReference type="EMBL" id="VOQS01000003">
    <property type="protein sequence ID" value="TXC82386.1"/>
    <property type="molecule type" value="Genomic_DNA"/>
</dbReference>
<evidence type="ECO:0000256" key="1">
    <source>
        <dbReference type="SAM" id="Phobius"/>
    </source>
</evidence>
<reference evidence="2 3" key="1">
    <citation type="journal article" date="2018" name="Int. J. Syst. Evol. Microbiol.">
        <title>Paraburkholderia azotifigens sp. nov., a nitrogen-fixing bacterium isolated from paddy soil.</title>
        <authorList>
            <person name="Choi G.M."/>
            <person name="Im W.T."/>
        </authorList>
    </citation>
    <scope>NUCLEOTIDE SEQUENCE [LARGE SCALE GENOMIC DNA]</scope>
    <source>
        <strain evidence="2 3">NF 2-5-3</strain>
    </source>
</reference>
<keyword evidence="1" id="KW-0472">Membrane</keyword>
<dbReference type="Proteomes" id="UP000321776">
    <property type="component" value="Unassembled WGS sequence"/>
</dbReference>
<gene>
    <name evidence="2" type="ORF">FRZ40_18030</name>
</gene>
<name>A0A5C6VCS5_9BURK</name>
<accession>A0A5C6VCS5</accession>
<protein>
    <submittedName>
        <fullName evidence="2">Uncharacterized protein</fullName>
    </submittedName>
</protein>
<keyword evidence="1" id="KW-1133">Transmembrane helix</keyword>
<feature type="transmembrane region" description="Helical" evidence="1">
    <location>
        <begin position="30"/>
        <end position="50"/>
    </location>
</feature>
<keyword evidence="1" id="KW-0812">Transmembrane</keyword>
<evidence type="ECO:0000313" key="2">
    <source>
        <dbReference type="EMBL" id="TXC82386.1"/>
    </source>
</evidence>
<comment type="caution">
    <text evidence="2">The sequence shown here is derived from an EMBL/GenBank/DDBJ whole genome shotgun (WGS) entry which is preliminary data.</text>
</comment>
<evidence type="ECO:0000313" key="3">
    <source>
        <dbReference type="Proteomes" id="UP000321776"/>
    </source>
</evidence>
<dbReference type="AlphaFoldDB" id="A0A5C6VCS5"/>
<organism evidence="2 3">
    <name type="scientific">Paraburkholderia azotifigens</name>
    <dbReference type="NCBI Taxonomy" id="2057004"/>
    <lineage>
        <taxon>Bacteria</taxon>
        <taxon>Pseudomonadati</taxon>
        <taxon>Pseudomonadota</taxon>
        <taxon>Betaproteobacteria</taxon>
        <taxon>Burkholderiales</taxon>
        <taxon>Burkholderiaceae</taxon>
        <taxon>Paraburkholderia</taxon>
    </lineage>
</organism>